<dbReference type="AlphaFoldDB" id="A0A2Z6E497"/>
<dbReference type="EMBL" id="AP018560">
    <property type="protein sequence ID" value="BBD79604.1"/>
    <property type="molecule type" value="Genomic_DNA"/>
</dbReference>
<dbReference type="RefSeq" id="WP_126536898.1">
    <property type="nucleotide sequence ID" value="NZ_AP018560.1"/>
</dbReference>
<evidence type="ECO:0000313" key="3">
    <source>
        <dbReference type="Proteomes" id="UP000270530"/>
    </source>
</evidence>
<dbReference type="Proteomes" id="UP000270530">
    <property type="component" value="Chromosome"/>
</dbReference>
<reference evidence="3" key="2">
    <citation type="submission" date="2018-06" db="EMBL/GenBank/DDBJ databases">
        <title>Genome sequence of Rhodanobacteraceae bacterium strain Dysh456.</title>
        <authorList>
            <person name="Fukui M."/>
        </authorList>
    </citation>
    <scope>NUCLEOTIDE SEQUENCE [LARGE SCALE GENOMIC DNA]</scope>
    <source>
        <strain evidence="3">Dysh456</strain>
    </source>
</reference>
<reference evidence="3" key="1">
    <citation type="submission" date="2018-04" db="EMBL/GenBank/DDBJ databases">
        <authorList>
            <person name="Watanabe M."/>
            <person name="Kojima H."/>
        </authorList>
    </citation>
    <scope>NUCLEOTIDE SEQUENCE [LARGE SCALE GENOMIC DNA]</scope>
    <source>
        <strain evidence="3">Dysh456</strain>
    </source>
</reference>
<sequence length="135" mass="15751">MRQLYTSPRHENIDRVVALLSEHGIAVKVTNRSNWNRPAHRRFSYAQRNEDRSAWPQVWVERADDYPRARELLRGLGIEPVVRHAEELALAREPSPQHRRQALVVRVRRLVMLVLAAVFALLMMRYLGMLGPARP</sequence>
<keyword evidence="3" id="KW-1185">Reference proteome</keyword>
<gene>
    <name evidence="2" type="ORF">ALSL_0940</name>
</gene>
<name>A0A2Z6E497_9GAMM</name>
<keyword evidence="1" id="KW-1133">Transmembrane helix</keyword>
<keyword evidence="1" id="KW-0812">Transmembrane</keyword>
<accession>A0A2Z6E497</accession>
<proteinExistence type="predicted"/>
<organism evidence="2 3">
    <name type="scientific">Aerosticca soli</name>
    <dbReference type="NCBI Taxonomy" id="2010829"/>
    <lineage>
        <taxon>Bacteria</taxon>
        <taxon>Pseudomonadati</taxon>
        <taxon>Pseudomonadota</taxon>
        <taxon>Gammaproteobacteria</taxon>
        <taxon>Lysobacterales</taxon>
        <taxon>Rhodanobacteraceae</taxon>
        <taxon>Aerosticca</taxon>
    </lineage>
</organism>
<keyword evidence="1" id="KW-0472">Membrane</keyword>
<evidence type="ECO:0000313" key="2">
    <source>
        <dbReference type="EMBL" id="BBD79604.1"/>
    </source>
</evidence>
<dbReference type="KEGG" id="rbd:ALSL_0940"/>
<feature type="transmembrane region" description="Helical" evidence="1">
    <location>
        <begin position="110"/>
        <end position="128"/>
    </location>
</feature>
<protein>
    <submittedName>
        <fullName evidence="2">Pathogenicity-related protein</fullName>
    </submittedName>
</protein>
<dbReference type="OrthoDB" id="5955962at2"/>
<evidence type="ECO:0000256" key="1">
    <source>
        <dbReference type="SAM" id="Phobius"/>
    </source>
</evidence>